<protein>
    <recommendedName>
        <fullName evidence="3">Transcriptional regulator, AbiEi antitoxin, Type IV TA system</fullName>
    </recommendedName>
</protein>
<evidence type="ECO:0000313" key="1">
    <source>
        <dbReference type="EMBL" id="MDV7265124.1"/>
    </source>
</evidence>
<organism evidence="1 2">
    <name type="scientific">Rhodococcus oxybenzonivorans</name>
    <dbReference type="NCBI Taxonomy" id="1990687"/>
    <lineage>
        <taxon>Bacteria</taxon>
        <taxon>Bacillati</taxon>
        <taxon>Actinomycetota</taxon>
        <taxon>Actinomycetes</taxon>
        <taxon>Mycobacteriales</taxon>
        <taxon>Nocardiaceae</taxon>
        <taxon>Rhodococcus</taxon>
    </lineage>
</organism>
<dbReference type="EMBL" id="JAWLUP010000020">
    <property type="protein sequence ID" value="MDV7265124.1"/>
    <property type="molecule type" value="Genomic_DNA"/>
</dbReference>
<reference evidence="1" key="1">
    <citation type="submission" date="2023-10" db="EMBL/GenBank/DDBJ databases">
        <title>Development of a sustainable strategy for remediation of hydrocarbon-contaminated territories based on the waste exchange concept.</title>
        <authorList>
            <person name="Krivoruchko A."/>
        </authorList>
    </citation>
    <scope>NUCLEOTIDE SEQUENCE</scope>
    <source>
        <strain evidence="1">IEGM 68</strain>
    </source>
</reference>
<sequence>MEHDPEAMLRRREALGRGYSDDEIRRLYTRGEWQRIGRGAYVSASKYAELEDRERHRLLIDSTVYALSDDAVLSHQSAAVVYGLPLWRTALDRVHVTRSRRGGGRIKRRATVHCAPVGGQVAVVEGHSLTLPARTVVDLARTLPFEQAVIVGDAAVRRFGISSEDLEAELARAARRHGVDAARRVVRFVSGHSESVGESRSRVMLSSAGLPAPSQQGEVFEPGGRRIGRVDFHFDGVVLGEFDGRVKYGRLLKPGQLPGDAVFAEKQREDALRDLGFQVVRWTWDDLGSPEQVAQRVRRAMLRAEPPRGWIRQASLPPAHVLTVRAL</sequence>
<proteinExistence type="predicted"/>
<accession>A0AAE4UZE5</accession>
<dbReference type="AlphaFoldDB" id="A0AAE4UZE5"/>
<evidence type="ECO:0000313" key="2">
    <source>
        <dbReference type="Proteomes" id="UP001185863"/>
    </source>
</evidence>
<comment type="caution">
    <text evidence="1">The sequence shown here is derived from an EMBL/GenBank/DDBJ whole genome shotgun (WGS) entry which is preliminary data.</text>
</comment>
<dbReference type="RefSeq" id="WP_317747557.1">
    <property type="nucleotide sequence ID" value="NZ_JAWLUP010000020.1"/>
</dbReference>
<dbReference type="Proteomes" id="UP001185863">
    <property type="component" value="Unassembled WGS sequence"/>
</dbReference>
<name>A0AAE4UZE5_9NOCA</name>
<gene>
    <name evidence="1" type="ORF">R4315_11260</name>
</gene>
<evidence type="ECO:0008006" key="3">
    <source>
        <dbReference type="Google" id="ProtNLM"/>
    </source>
</evidence>